<dbReference type="AlphaFoldDB" id="A0A918PPV3"/>
<dbReference type="SUPFAM" id="SSF109604">
    <property type="entry name" value="HD-domain/PDEase-like"/>
    <property type="match status" value="1"/>
</dbReference>
<dbReference type="Pfam" id="PF21447">
    <property type="entry name" value="Ppx-GppA_III"/>
    <property type="match status" value="1"/>
</dbReference>
<accession>A0A918PPV3</accession>
<evidence type="ECO:0000313" key="3">
    <source>
        <dbReference type="Proteomes" id="UP000619457"/>
    </source>
</evidence>
<gene>
    <name evidence="2" type="ORF">GCM10007049_06960</name>
</gene>
<dbReference type="InterPro" id="IPR050273">
    <property type="entry name" value="GppA/Ppx_hydrolase"/>
</dbReference>
<protein>
    <recommendedName>
        <fullName evidence="1">Ppx/GppA phosphatase C-terminal domain-containing protein</fullName>
    </recommendedName>
</protein>
<organism evidence="2 3">
    <name type="scientific">Echinicola pacifica</name>
    <dbReference type="NCBI Taxonomy" id="346377"/>
    <lineage>
        <taxon>Bacteria</taxon>
        <taxon>Pseudomonadati</taxon>
        <taxon>Bacteroidota</taxon>
        <taxon>Cytophagia</taxon>
        <taxon>Cytophagales</taxon>
        <taxon>Cyclobacteriaceae</taxon>
        <taxon>Echinicola</taxon>
    </lineage>
</organism>
<dbReference type="EMBL" id="BMWX01000001">
    <property type="protein sequence ID" value="GGZ17170.1"/>
    <property type="molecule type" value="Genomic_DNA"/>
</dbReference>
<feature type="domain" description="Ppx/GppA phosphatase C-terminal" evidence="1">
    <location>
        <begin position="3"/>
        <end position="130"/>
    </location>
</feature>
<reference evidence="2" key="1">
    <citation type="journal article" date="2014" name="Int. J. Syst. Evol. Microbiol.">
        <title>Complete genome sequence of Corynebacterium casei LMG S-19264T (=DSM 44701T), isolated from a smear-ripened cheese.</title>
        <authorList>
            <consortium name="US DOE Joint Genome Institute (JGI-PGF)"/>
            <person name="Walter F."/>
            <person name="Albersmeier A."/>
            <person name="Kalinowski J."/>
            <person name="Ruckert C."/>
        </authorList>
    </citation>
    <scope>NUCLEOTIDE SEQUENCE</scope>
    <source>
        <strain evidence="2">KCTC 12368</strain>
    </source>
</reference>
<keyword evidence="3" id="KW-1185">Reference proteome</keyword>
<dbReference type="Gene3D" id="1.10.3210.10">
    <property type="entry name" value="Hypothetical protein af1432"/>
    <property type="match status" value="1"/>
</dbReference>
<comment type="caution">
    <text evidence="2">The sequence shown here is derived from an EMBL/GenBank/DDBJ whole genome shotgun (WGS) entry which is preliminary data.</text>
</comment>
<dbReference type="PANTHER" id="PTHR30005">
    <property type="entry name" value="EXOPOLYPHOSPHATASE"/>
    <property type="match status" value="1"/>
</dbReference>
<dbReference type="GO" id="GO:0016462">
    <property type="term" value="F:pyrophosphatase activity"/>
    <property type="evidence" value="ECO:0007669"/>
    <property type="project" value="TreeGrafter"/>
</dbReference>
<dbReference type="InterPro" id="IPR048950">
    <property type="entry name" value="Ppx_GppA_C"/>
</dbReference>
<reference evidence="2" key="2">
    <citation type="submission" date="2020-09" db="EMBL/GenBank/DDBJ databases">
        <authorList>
            <person name="Sun Q."/>
            <person name="Kim S."/>
        </authorList>
    </citation>
    <scope>NUCLEOTIDE SEQUENCE</scope>
    <source>
        <strain evidence="2">KCTC 12368</strain>
    </source>
</reference>
<dbReference type="PANTHER" id="PTHR30005:SF0">
    <property type="entry name" value="RETROGRADE REGULATION PROTEIN 2"/>
    <property type="match status" value="1"/>
</dbReference>
<dbReference type="Proteomes" id="UP000619457">
    <property type="component" value="Unassembled WGS sequence"/>
</dbReference>
<evidence type="ECO:0000313" key="2">
    <source>
        <dbReference type="EMBL" id="GGZ17170.1"/>
    </source>
</evidence>
<name>A0A918PPV3_9BACT</name>
<sequence>MCFDQLKDLHVLEDSSRDLLHHASLIYDIGQFVNFKDFHKHSRYLILKGRLRGFNKSELTILANLSRYHRKSGPKKRHKKFKKLDKNLRTLVKGLSGILRVEVGLDKTKNQWMENVYCIPSEDKLTIKLLWKESLDLEIWEAQAFFGYLGRIFRLGSRNCQRLSQLPERKGRGVTLQLNNGSTLKLVENSIGYGPI</sequence>
<evidence type="ECO:0000259" key="1">
    <source>
        <dbReference type="Pfam" id="PF21447"/>
    </source>
</evidence>
<proteinExistence type="predicted"/>